<feature type="chain" id="PRO_5031474824" evidence="1">
    <location>
        <begin position="30"/>
        <end position="130"/>
    </location>
</feature>
<gene>
    <name evidence="2" type="ORF">GJ700_05810</name>
</gene>
<dbReference type="RefSeq" id="WP_154371715.1">
    <property type="nucleotide sequence ID" value="NZ_WKJJ01000003.1"/>
</dbReference>
<keyword evidence="3" id="KW-1185">Reference proteome</keyword>
<organism evidence="2 3">
    <name type="scientific">Pseudoduganella rivuli</name>
    <dbReference type="NCBI Taxonomy" id="2666085"/>
    <lineage>
        <taxon>Bacteria</taxon>
        <taxon>Pseudomonadati</taxon>
        <taxon>Pseudomonadota</taxon>
        <taxon>Betaproteobacteria</taxon>
        <taxon>Burkholderiales</taxon>
        <taxon>Oxalobacteraceae</taxon>
        <taxon>Telluria group</taxon>
        <taxon>Pseudoduganella</taxon>
    </lineage>
</organism>
<dbReference type="AlphaFoldDB" id="A0A7X2LSY2"/>
<dbReference type="PROSITE" id="PS51318">
    <property type="entry name" value="TAT"/>
    <property type="match status" value="1"/>
</dbReference>
<name>A0A7X2LSY2_9BURK</name>
<evidence type="ECO:0000313" key="2">
    <source>
        <dbReference type="EMBL" id="MRV71234.1"/>
    </source>
</evidence>
<dbReference type="Proteomes" id="UP000446768">
    <property type="component" value="Unassembled WGS sequence"/>
</dbReference>
<evidence type="ECO:0000313" key="3">
    <source>
        <dbReference type="Proteomes" id="UP000446768"/>
    </source>
</evidence>
<evidence type="ECO:0000256" key="1">
    <source>
        <dbReference type="SAM" id="SignalP"/>
    </source>
</evidence>
<protein>
    <submittedName>
        <fullName evidence="2">Uncharacterized protein</fullName>
    </submittedName>
</protein>
<accession>A0A7X2LSY2</accession>
<feature type="signal peptide" evidence="1">
    <location>
        <begin position="1"/>
        <end position="29"/>
    </location>
</feature>
<proteinExistence type="predicted"/>
<sequence length="130" mass="14063">MTTRRLFILTAVAALAAAAFGLWHSQANQQVDAAQYNRLRAQEVLRKVCPVSRAPEQVRSIGAALTANERARTLIWAGPALLYASDPALTAPAPLLTGPQRAEPGWTGWAEVDLPCGLSVQRFQKTGRTK</sequence>
<dbReference type="InterPro" id="IPR006311">
    <property type="entry name" value="TAT_signal"/>
</dbReference>
<comment type="caution">
    <text evidence="2">The sequence shown here is derived from an EMBL/GenBank/DDBJ whole genome shotgun (WGS) entry which is preliminary data.</text>
</comment>
<reference evidence="2 3" key="1">
    <citation type="submission" date="2019-11" db="EMBL/GenBank/DDBJ databases">
        <title>Novel species isolated from a subtropical stream in China.</title>
        <authorList>
            <person name="Lu H."/>
        </authorList>
    </citation>
    <scope>NUCLEOTIDE SEQUENCE [LARGE SCALE GENOMIC DNA]</scope>
    <source>
        <strain evidence="2 3">FT92W</strain>
    </source>
</reference>
<dbReference type="EMBL" id="WKJJ01000003">
    <property type="protein sequence ID" value="MRV71234.1"/>
    <property type="molecule type" value="Genomic_DNA"/>
</dbReference>
<keyword evidence="1" id="KW-0732">Signal</keyword>